<dbReference type="Proteomes" id="UP001158576">
    <property type="component" value="Chromosome 2"/>
</dbReference>
<organism evidence="3 4">
    <name type="scientific">Oikopleura dioica</name>
    <name type="common">Tunicate</name>
    <dbReference type="NCBI Taxonomy" id="34765"/>
    <lineage>
        <taxon>Eukaryota</taxon>
        <taxon>Metazoa</taxon>
        <taxon>Chordata</taxon>
        <taxon>Tunicata</taxon>
        <taxon>Appendicularia</taxon>
        <taxon>Copelata</taxon>
        <taxon>Oikopleuridae</taxon>
        <taxon>Oikopleura</taxon>
    </lineage>
</organism>
<name>A0ABN7SYR8_OIKDI</name>
<gene>
    <name evidence="3" type="ORF">OKIOD_LOCUS13148</name>
</gene>
<keyword evidence="1" id="KW-1133">Transmembrane helix</keyword>
<feature type="chain" id="PRO_5045903261" evidence="2">
    <location>
        <begin position="17"/>
        <end position="130"/>
    </location>
</feature>
<evidence type="ECO:0000256" key="2">
    <source>
        <dbReference type="SAM" id="SignalP"/>
    </source>
</evidence>
<keyword evidence="1" id="KW-0472">Membrane</keyword>
<accession>A0ABN7SYR8</accession>
<feature type="transmembrane region" description="Helical" evidence="1">
    <location>
        <begin position="85"/>
        <end position="107"/>
    </location>
</feature>
<protein>
    <submittedName>
        <fullName evidence="3">Oidioi.mRNA.OKI2018_I69.chr2.g4383.t1.cds</fullName>
    </submittedName>
</protein>
<keyword evidence="4" id="KW-1185">Reference proteome</keyword>
<reference evidence="3 4" key="1">
    <citation type="submission" date="2021-04" db="EMBL/GenBank/DDBJ databases">
        <authorList>
            <person name="Bliznina A."/>
        </authorList>
    </citation>
    <scope>NUCLEOTIDE SEQUENCE [LARGE SCALE GENOMIC DNA]</scope>
</reference>
<feature type="signal peptide" evidence="2">
    <location>
        <begin position="1"/>
        <end position="16"/>
    </location>
</feature>
<evidence type="ECO:0000256" key="1">
    <source>
        <dbReference type="SAM" id="Phobius"/>
    </source>
</evidence>
<keyword evidence="1" id="KW-0812">Transmembrane</keyword>
<proteinExistence type="predicted"/>
<evidence type="ECO:0000313" key="3">
    <source>
        <dbReference type="EMBL" id="CAG5109914.1"/>
    </source>
</evidence>
<sequence>MMSFFGLFLVISSALGSSCNMKFCKACEHLERNNIMNNWCLQRSSCCEVYNDRFSGLTGATDEEDKLDPVKITTTADFFQERDDFSAFALVCITVSLLAFVIMIFMLERIVKASLGNSSNRCAPRSFSLY</sequence>
<keyword evidence="2" id="KW-0732">Signal</keyword>
<dbReference type="EMBL" id="OU015567">
    <property type="protein sequence ID" value="CAG5109914.1"/>
    <property type="molecule type" value="Genomic_DNA"/>
</dbReference>
<evidence type="ECO:0000313" key="4">
    <source>
        <dbReference type="Proteomes" id="UP001158576"/>
    </source>
</evidence>